<keyword evidence="1" id="KW-0812">Transmembrane</keyword>
<keyword evidence="1" id="KW-1133">Transmembrane helix</keyword>
<dbReference type="EMBL" id="LAZR01039216">
    <property type="protein sequence ID" value="KKL17547.1"/>
    <property type="molecule type" value="Genomic_DNA"/>
</dbReference>
<reference evidence="2" key="1">
    <citation type="journal article" date="2015" name="Nature">
        <title>Complex archaea that bridge the gap between prokaryotes and eukaryotes.</title>
        <authorList>
            <person name="Spang A."/>
            <person name="Saw J.H."/>
            <person name="Jorgensen S.L."/>
            <person name="Zaremba-Niedzwiedzka K."/>
            <person name="Martijn J."/>
            <person name="Lind A.E."/>
            <person name="van Eijk R."/>
            <person name="Schleper C."/>
            <person name="Guy L."/>
            <person name="Ettema T.J."/>
        </authorList>
    </citation>
    <scope>NUCLEOTIDE SEQUENCE</scope>
</reference>
<organism evidence="2">
    <name type="scientific">marine sediment metagenome</name>
    <dbReference type="NCBI Taxonomy" id="412755"/>
    <lineage>
        <taxon>unclassified sequences</taxon>
        <taxon>metagenomes</taxon>
        <taxon>ecological metagenomes</taxon>
    </lineage>
</organism>
<gene>
    <name evidence="2" type="ORF">LCGC14_2484460</name>
</gene>
<sequence length="70" mass="7862">MDAEDCVVLVAVLVALTAVMFFVGLGVGGIGDERRYQDAAVERGYAEWVPHDNPRKKNVWQWIEPEEEGE</sequence>
<name>A0A0F9BUD3_9ZZZZ</name>
<proteinExistence type="predicted"/>
<keyword evidence="1" id="KW-0472">Membrane</keyword>
<evidence type="ECO:0000313" key="2">
    <source>
        <dbReference type="EMBL" id="KKL17547.1"/>
    </source>
</evidence>
<evidence type="ECO:0000256" key="1">
    <source>
        <dbReference type="SAM" id="Phobius"/>
    </source>
</evidence>
<comment type="caution">
    <text evidence="2">The sequence shown here is derived from an EMBL/GenBank/DDBJ whole genome shotgun (WGS) entry which is preliminary data.</text>
</comment>
<feature type="transmembrane region" description="Helical" evidence="1">
    <location>
        <begin position="6"/>
        <end position="27"/>
    </location>
</feature>
<protein>
    <submittedName>
        <fullName evidence="2">Uncharacterized protein</fullName>
    </submittedName>
</protein>
<dbReference type="AlphaFoldDB" id="A0A0F9BUD3"/>
<accession>A0A0F9BUD3</accession>